<accession>A0A182C748</accession>
<dbReference type="RefSeq" id="WP_068346344.1">
    <property type="nucleotide sequence ID" value="NZ_JFHK01000004.1"/>
</dbReference>
<dbReference type="SUPFAM" id="SSF52317">
    <property type="entry name" value="Class I glutamine amidotransferase-like"/>
    <property type="match status" value="1"/>
</dbReference>
<dbReference type="Proteomes" id="UP000077339">
    <property type="component" value="Unassembled WGS sequence"/>
</dbReference>
<dbReference type="Gene3D" id="2.60.40.10">
    <property type="entry name" value="Immunoglobulins"/>
    <property type="match status" value="1"/>
</dbReference>
<name>A0A182C748_9BACT</name>
<dbReference type="SUPFAM" id="SSF69318">
    <property type="entry name" value="Integrin alpha N-terminal domain"/>
    <property type="match status" value="1"/>
</dbReference>
<dbReference type="InterPro" id="IPR013783">
    <property type="entry name" value="Ig-like_fold"/>
</dbReference>
<dbReference type="EMBL" id="JFHK01000004">
    <property type="protein sequence ID" value="OAA31311.1"/>
    <property type="molecule type" value="Genomic_DNA"/>
</dbReference>
<comment type="caution">
    <text evidence="1">The sequence shown here is derived from an EMBL/GenBank/DDBJ whole genome shotgun (WGS) entry which is preliminary data.</text>
</comment>
<dbReference type="OrthoDB" id="266279at2"/>
<gene>
    <name evidence="1" type="ORF">AT15_07385</name>
</gene>
<evidence type="ECO:0000313" key="1">
    <source>
        <dbReference type="EMBL" id="OAA31311.1"/>
    </source>
</evidence>
<proteinExistence type="predicted"/>
<sequence>MKNIVLGILLIVTAIATATSILDVDISGFPLVKVLVAGAENVNVLENSQPVDIFSIEENGDLLVINYFSNEEALKGQKVELAINEAHAYYNLPLAESEAFSAFILDNAEITIDGSIDDWDKITGIRFLSGAGSSGAPISGWLDLSGIVKIAYNLTTSTLYGLLVIRDDVPIPAFSEDIIGSGDSVQLKINNILYNLLPGNFINYDPSITSSTPIENSKIACILENSHYIYEFAVPFPKNMETKELKLSISVIDNDKPKALEKTEWRVIEREELLFSTEALPTITIISPKDGDIFSRPYALLSGSVSGEYENVLVKQERIGNTGEIIPVDERVIKIENGLFHDSFILSQGENVFTVLATNTSGKAIASIKVLYPTKASLRFILKWNNPKADLDLNVMLPSGKRIYFVNPGPPGKLHIADADEALEVYEIPFDQVEPGFYTPMVHFFENKGAREIEGTLSVELSDGVSANISRELFRGSFSFNGNEANPTDTTTGTDWRYFEPIEIKIPEVAVKVLSDIPDKFKGNVTYRIGTIEHKEGFIGTYELGTSFELEVTPSLFEVDIDESVEGNDIKFEFSGWDDGISSRKREVTINEPETLLAHFKKYYKVLLVTVDNEGNELMKRKQYWVEAGKEINISSIDIEGMLFRSWLFNGQRVSTEKGPMGFTITGPSVIVREFLRTTDVMVIAPEGSAYDLEALKNTLGAENLSVGLYSPETIKENPRSLSKARMVFLGFSLPEGNFDDFFTGEIIDELRDYAKNGGTIAISGDGKALLEKFELAKLKEVSYARGTLCVPFRLLYGPEGLFDHLAFPADESTVLLSPENTDYLWKSNEEFESYVIQEYTGDFLPLHFIESLTVKESQTVKSQPLLLWKYGSGNLLYLDEIWNGKTSSSGSVNSLVTEFINLLIEGEPMIIPKPYVESVTLRGDVLALNLKEPRGKFFEVWASSKDGMAEYISTMFIFDEANLSSVDTGNISGIMLRTLSGLNASNFSDPVKITVPQPVYYEVYGSIVEIFSDERKTKKIKMRDFPDTEMISHIEYDLNKDGIDDIILIRKLKIQDPAKSDVVITALNRDISMLWEESFGDGKVYALPLSYAIVDYGIFYEGSEPYIYVVANGDNGNFSVASVYSRHGELISELWHPGPIEAVLVGDLNLDKTREILLAGYNYHYDAADYIVYNPTGIGVAQTPPGRGFFYPMSKGLAYTYFTNLETFVSVSEKGPGLFELVTEDGKIQKINLLESEK</sequence>
<keyword evidence="2" id="KW-1185">Reference proteome</keyword>
<protein>
    <submittedName>
        <fullName evidence="1">Uncharacterized protein</fullName>
    </submittedName>
</protein>
<dbReference type="Gene3D" id="2.60.40.1190">
    <property type="match status" value="1"/>
</dbReference>
<organism evidence="1 2">
    <name type="scientific">Kosmotoga arenicorallina S304</name>
    <dbReference type="NCBI Taxonomy" id="1453497"/>
    <lineage>
        <taxon>Bacteria</taxon>
        <taxon>Thermotogati</taxon>
        <taxon>Thermotogota</taxon>
        <taxon>Thermotogae</taxon>
        <taxon>Kosmotogales</taxon>
        <taxon>Kosmotogaceae</taxon>
        <taxon>Kosmotoga</taxon>
    </lineage>
</organism>
<dbReference type="InterPro" id="IPR028994">
    <property type="entry name" value="Integrin_alpha_N"/>
</dbReference>
<evidence type="ECO:0000313" key="2">
    <source>
        <dbReference type="Proteomes" id="UP000077339"/>
    </source>
</evidence>
<reference evidence="1 2" key="1">
    <citation type="submission" date="2014-02" db="EMBL/GenBank/DDBJ databases">
        <title>Kosmotoga genome sequencing.</title>
        <authorList>
            <person name="Pollo S.M."/>
            <person name="Charchuk R."/>
            <person name="Nesbo C.L."/>
        </authorList>
    </citation>
    <scope>NUCLEOTIDE SEQUENCE [LARGE SCALE GENOMIC DNA]</scope>
    <source>
        <strain evidence="1 2">S304</strain>
    </source>
</reference>
<dbReference type="PATRIC" id="fig|1453497.3.peg.1472"/>
<dbReference type="STRING" id="1453497.AT15_07385"/>
<dbReference type="AlphaFoldDB" id="A0A182C748"/>
<dbReference type="InterPro" id="IPR029062">
    <property type="entry name" value="Class_I_gatase-like"/>
</dbReference>